<evidence type="ECO:0000313" key="1">
    <source>
        <dbReference type="EMBL" id="KAI1723788.1"/>
    </source>
</evidence>
<sequence>MCSNLSKKKQQAAINFAIRAWKRHRRDPHANTLIANCIVSEMSAQYKFTWKCICGRDFSVDISSDCSDATTSKRKRRSVVELPNVKVQQYVRQWRAPLTRTNSVTKTRTVRVRTLPDRDVSFTAIEIYVE</sequence>
<dbReference type="GO" id="GO:0007017">
    <property type="term" value="P:microtubule-based process"/>
    <property type="evidence" value="ECO:0007669"/>
    <property type="project" value="InterPro"/>
</dbReference>
<dbReference type="Gene3D" id="3.30.740.10">
    <property type="entry name" value="Protein Inhibitor Of Neuronal Nitric Oxide Synthase"/>
    <property type="match status" value="1"/>
</dbReference>
<organism evidence="1 2">
    <name type="scientific">Ditylenchus destructor</name>
    <dbReference type="NCBI Taxonomy" id="166010"/>
    <lineage>
        <taxon>Eukaryota</taxon>
        <taxon>Metazoa</taxon>
        <taxon>Ecdysozoa</taxon>
        <taxon>Nematoda</taxon>
        <taxon>Chromadorea</taxon>
        <taxon>Rhabditida</taxon>
        <taxon>Tylenchina</taxon>
        <taxon>Tylenchomorpha</taxon>
        <taxon>Sphaerularioidea</taxon>
        <taxon>Anguinidae</taxon>
        <taxon>Anguininae</taxon>
        <taxon>Ditylenchus</taxon>
    </lineage>
</organism>
<proteinExistence type="predicted"/>
<name>A0AAD4R5B7_9BILA</name>
<reference evidence="1" key="1">
    <citation type="submission" date="2022-01" db="EMBL/GenBank/DDBJ databases">
        <title>Genome Sequence Resource for Two Populations of Ditylenchus destructor, the Migratory Endoparasitic Phytonematode.</title>
        <authorList>
            <person name="Zhang H."/>
            <person name="Lin R."/>
            <person name="Xie B."/>
        </authorList>
    </citation>
    <scope>NUCLEOTIDE SEQUENCE</scope>
    <source>
        <strain evidence="1">BazhouSP</strain>
    </source>
</reference>
<dbReference type="InterPro" id="IPR001372">
    <property type="entry name" value="Dynein_light_chain_typ-1/2"/>
</dbReference>
<protein>
    <submittedName>
        <fullName evidence="1">Dynein light chain type 1 domain-containing protein</fullName>
    </submittedName>
</protein>
<dbReference type="InterPro" id="IPR037177">
    <property type="entry name" value="DLC_sf"/>
</dbReference>
<dbReference type="SUPFAM" id="SSF54648">
    <property type="entry name" value="DLC"/>
    <property type="match status" value="1"/>
</dbReference>
<gene>
    <name evidence="1" type="ORF">DdX_03963</name>
</gene>
<dbReference type="GO" id="GO:0030286">
    <property type="term" value="C:dynein complex"/>
    <property type="evidence" value="ECO:0007669"/>
    <property type="project" value="InterPro"/>
</dbReference>
<dbReference type="Proteomes" id="UP001201812">
    <property type="component" value="Unassembled WGS sequence"/>
</dbReference>
<dbReference type="Pfam" id="PF01221">
    <property type="entry name" value="Dynein_light"/>
    <property type="match status" value="1"/>
</dbReference>
<keyword evidence="2" id="KW-1185">Reference proteome</keyword>
<evidence type="ECO:0000313" key="2">
    <source>
        <dbReference type="Proteomes" id="UP001201812"/>
    </source>
</evidence>
<dbReference type="EMBL" id="JAKKPZ010000003">
    <property type="protein sequence ID" value="KAI1723788.1"/>
    <property type="molecule type" value="Genomic_DNA"/>
</dbReference>
<dbReference type="AlphaFoldDB" id="A0AAD4R5B7"/>
<accession>A0AAD4R5B7</accession>
<comment type="caution">
    <text evidence="1">The sequence shown here is derived from an EMBL/GenBank/DDBJ whole genome shotgun (WGS) entry which is preliminary data.</text>
</comment>